<organism evidence="1 2">
    <name type="scientific">Algoriphagus boritolerans DSM 17298 = JCM 18970</name>
    <dbReference type="NCBI Taxonomy" id="1120964"/>
    <lineage>
        <taxon>Bacteria</taxon>
        <taxon>Pseudomonadati</taxon>
        <taxon>Bacteroidota</taxon>
        <taxon>Cytophagia</taxon>
        <taxon>Cytophagales</taxon>
        <taxon>Cyclobacteriaceae</taxon>
        <taxon>Algoriphagus</taxon>
    </lineage>
</organism>
<reference evidence="2" key="1">
    <citation type="submission" date="2016-10" db="EMBL/GenBank/DDBJ databases">
        <authorList>
            <person name="Varghese N."/>
            <person name="Submissions S."/>
        </authorList>
    </citation>
    <scope>NUCLEOTIDE SEQUENCE [LARGE SCALE GENOMIC DNA]</scope>
    <source>
        <strain evidence="2">DSM 17298</strain>
    </source>
</reference>
<dbReference type="InterPro" id="IPR046037">
    <property type="entry name" value="DUF5995"/>
</dbReference>
<accession>A0A1H5X4L3</accession>
<keyword evidence="2" id="KW-1185">Reference proteome</keyword>
<dbReference type="Proteomes" id="UP000236736">
    <property type="component" value="Unassembled WGS sequence"/>
</dbReference>
<gene>
    <name evidence="1" type="ORF">SAMN03080598_02351</name>
</gene>
<evidence type="ECO:0000313" key="2">
    <source>
        <dbReference type="Proteomes" id="UP000236736"/>
    </source>
</evidence>
<dbReference type="STRING" id="1120964.GCA_001313265_01939"/>
<dbReference type="RefSeq" id="WP_103925011.1">
    <property type="nucleotide sequence ID" value="NZ_FNVR01000012.1"/>
</dbReference>
<sequence>MKTIQEVLIRLDQIIAECQSEQSRIGYFAILYRQVTRRVRDGILADEFEDNPRMEILDVLFAKRFVDAYELWKSGAKPTESWRLAFEASRDSGHLVLQHLFLGINAHINLDLGIAASETMLGKDLAGIKGDFNKINSVLAELLDGVKANISTVSPIFGWLIPLAKGRDEMLLNFSIQVARDGAWKYAGEYHLDPHKDFQVRERDTNISKLAKKLINPGKFLAFIVKIVAFAEWKSVSRTMEQLDIVAEKTQNNLQIDSKI</sequence>
<dbReference type="AlphaFoldDB" id="A0A1H5X4L3"/>
<proteinExistence type="predicted"/>
<protein>
    <submittedName>
        <fullName evidence="1">Uncharacterized protein</fullName>
    </submittedName>
</protein>
<dbReference type="OrthoDB" id="583431at2"/>
<dbReference type="Pfam" id="PF19458">
    <property type="entry name" value="DUF5995"/>
    <property type="match status" value="1"/>
</dbReference>
<evidence type="ECO:0000313" key="1">
    <source>
        <dbReference type="EMBL" id="SEG06692.1"/>
    </source>
</evidence>
<dbReference type="EMBL" id="FNVR01000012">
    <property type="protein sequence ID" value="SEG06692.1"/>
    <property type="molecule type" value="Genomic_DNA"/>
</dbReference>
<name>A0A1H5X4L3_9BACT</name>